<keyword evidence="3" id="KW-1185">Reference proteome</keyword>
<proteinExistence type="predicted"/>
<accession>A0A317V0Q2</accession>
<name>A0A317V0Q2_9EURO</name>
<comment type="caution">
    <text evidence="2">The sequence shown here is derived from an EMBL/GenBank/DDBJ whole genome shotgun (WGS) entry which is preliminary data.</text>
</comment>
<dbReference type="EMBL" id="MSFL01000040">
    <property type="protein sequence ID" value="PWY67546.1"/>
    <property type="molecule type" value="Genomic_DNA"/>
</dbReference>
<sequence>MKGQTPHHVARTRAIYWYEIMNASYEDGRWKMEDGRWKMVVVNPMTAVGPAALRWRRLSFPLSFFLPLVFFPSTLFFSTPRKIVAIHSSSYLPCHSSSKHSSCSLQQSSPAYPSLSLPGQPAPSSPSTTSRPPPLTGLAISLSNPRIHRPVLSRKPLHFSSP</sequence>
<dbReference type="GeneID" id="37060581"/>
<feature type="compositionally biased region" description="Basic residues" evidence="1">
    <location>
        <begin position="146"/>
        <end position="162"/>
    </location>
</feature>
<organism evidence="2 3">
    <name type="scientific">Aspergillus heteromorphus CBS 117.55</name>
    <dbReference type="NCBI Taxonomy" id="1448321"/>
    <lineage>
        <taxon>Eukaryota</taxon>
        <taxon>Fungi</taxon>
        <taxon>Dikarya</taxon>
        <taxon>Ascomycota</taxon>
        <taxon>Pezizomycotina</taxon>
        <taxon>Eurotiomycetes</taxon>
        <taxon>Eurotiomycetidae</taxon>
        <taxon>Eurotiales</taxon>
        <taxon>Aspergillaceae</taxon>
        <taxon>Aspergillus</taxon>
        <taxon>Aspergillus subgen. Circumdati</taxon>
    </lineage>
</organism>
<feature type="region of interest" description="Disordered" evidence="1">
    <location>
        <begin position="100"/>
        <end position="162"/>
    </location>
</feature>
<gene>
    <name evidence="2" type="ORF">BO70DRAFT_168638</name>
</gene>
<evidence type="ECO:0000313" key="2">
    <source>
        <dbReference type="EMBL" id="PWY67546.1"/>
    </source>
</evidence>
<protein>
    <submittedName>
        <fullName evidence="2">Uncharacterized protein</fullName>
    </submittedName>
</protein>
<dbReference type="RefSeq" id="XP_025395052.1">
    <property type="nucleotide sequence ID" value="XM_025538344.1"/>
</dbReference>
<evidence type="ECO:0000256" key="1">
    <source>
        <dbReference type="SAM" id="MobiDB-lite"/>
    </source>
</evidence>
<feature type="compositionally biased region" description="Low complexity" evidence="1">
    <location>
        <begin position="100"/>
        <end position="110"/>
    </location>
</feature>
<dbReference type="VEuPathDB" id="FungiDB:BO70DRAFT_168638"/>
<dbReference type="Proteomes" id="UP000247233">
    <property type="component" value="Unassembled WGS sequence"/>
</dbReference>
<reference evidence="2 3" key="1">
    <citation type="submission" date="2016-12" db="EMBL/GenBank/DDBJ databases">
        <title>The genomes of Aspergillus section Nigri reveals drivers in fungal speciation.</title>
        <authorList>
            <consortium name="DOE Joint Genome Institute"/>
            <person name="Vesth T.C."/>
            <person name="Nybo J."/>
            <person name="Theobald S."/>
            <person name="Brandl J."/>
            <person name="Frisvad J.C."/>
            <person name="Nielsen K.F."/>
            <person name="Lyhne E.K."/>
            <person name="Kogle M.E."/>
            <person name="Kuo A."/>
            <person name="Riley R."/>
            <person name="Clum A."/>
            <person name="Nolan M."/>
            <person name="Lipzen A."/>
            <person name="Salamov A."/>
            <person name="Henrissat B."/>
            <person name="Wiebenga A."/>
            <person name="De Vries R.P."/>
            <person name="Grigoriev I.V."/>
            <person name="Mortensen U.H."/>
            <person name="Andersen M.R."/>
            <person name="Baker S.E."/>
        </authorList>
    </citation>
    <scope>NUCLEOTIDE SEQUENCE [LARGE SCALE GENOMIC DNA]</scope>
    <source>
        <strain evidence="2 3">CBS 117.55</strain>
    </source>
</reference>
<evidence type="ECO:0000313" key="3">
    <source>
        <dbReference type="Proteomes" id="UP000247233"/>
    </source>
</evidence>
<dbReference type="AlphaFoldDB" id="A0A317V0Q2"/>